<gene>
    <name evidence="10" type="ORF">H4219_003857</name>
</gene>
<evidence type="ECO:0000313" key="10">
    <source>
        <dbReference type="EMBL" id="KAJ1916289.1"/>
    </source>
</evidence>
<dbReference type="OrthoDB" id="498204at2759"/>
<comment type="similarity">
    <text evidence="6">Belongs to the L2HGDH family.</text>
</comment>
<keyword evidence="11" id="KW-1185">Reference proteome</keyword>
<dbReference type="Gene3D" id="3.50.50.60">
    <property type="entry name" value="FAD/NAD(P)-binding domain"/>
    <property type="match status" value="1"/>
</dbReference>
<dbReference type="Proteomes" id="UP001150538">
    <property type="component" value="Unassembled WGS sequence"/>
</dbReference>
<keyword evidence="4" id="KW-0560">Oxidoreductase</keyword>
<accession>A0A9W7ZTV8</accession>
<dbReference type="Gene3D" id="3.30.9.10">
    <property type="entry name" value="D-Amino Acid Oxidase, subunit A, domain 2"/>
    <property type="match status" value="1"/>
</dbReference>
<dbReference type="SUPFAM" id="SSF51905">
    <property type="entry name" value="FAD/NAD(P)-binding domain"/>
    <property type="match status" value="1"/>
</dbReference>
<evidence type="ECO:0000313" key="11">
    <source>
        <dbReference type="Proteomes" id="UP001150538"/>
    </source>
</evidence>
<evidence type="ECO:0000256" key="2">
    <source>
        <dbReference type="ARBA" id="ARBA00022630"/>
    </source>
</evidence>
<evidence type="ECO:0000256" key="7">
    <source>
        <dbReference type="ARBA" id="ARBA00038878"/>
    </source>
</evidence>
<evidence type="ECO:0000256" key="6">
    <source>
        <dbReference type="ARBA" id="ARBA00037941"/>
    </source>
</evidence>
<dbReference type="GO" id="GO:0047545">
    <property type="term" value="F:(S)-2-hydroxyglutarate dehydrogenase activity"/>
    <property type="evidence" value="ECO:0007669"/>
    <property type="project" value="UniProtKB-EC"/>
</dbReference>
<evidence type="ECO:0000256" key="3">
    <source>
        <dbReference type="ARBA" id="ARBA00022827"/>
    </source>
</evidence>
<keyword evidence="3" id="KW-0274">FAD</keyword>
<proteinExistence type="inferred from homology"/>
<dbReference type="AlphaFoldDB" id="A0A9W7ZTV8"/>
<comment type="caution">
    <text evidence="10">The sequence shown here is derived from an EMBL/GenBank/DDBJ whole genome shotgun (WGS) entry which is preliminary data.</text>
</comment>
<evidence type="ECO:0000256" key="8">
    <source>
        <dbReference type="ARBA" id="ARBA00041137"/>
    </source>
</evidence>
<dbReference type="EMBL" id="JANBPU010000108">
    <property type="protein sequence ID" value="KAJ1916289.1"/>
    <property type="molecule type" value="Genomic_DNA"/>
</dbReference>
<dbReference type="InterPro" id="IPR036188">
    <property type="entry name" value="FAD/NAD-bd_sf"/>
</dbReference>
<reference evidence="10" key="1">
    <citation type="submission" date="2022-07" db="EMBL/GenBank/DDBJ databases">
        <title>Phylogenomic reconstructions and comparative analyses of Kickxellomycotina fungi.</title>
        <authorList>
            <person name="Reynolds N.K."/>
            <person name="Stajich J.E."/>
            <person name="Barry K."/>
            <person name="Grigoriev I.V."/>
            <person name="Crous P."/>
            <person name="Smith M.E."/>
        </authorList>
    </citation>
    <scope>NUCLEOTIDE SEQUENCE</scope>
    <source>
        <strain evidence="10">NBRC 100468</strain>
    </source>
</reference>
<sequence length="411" mass="45469">MLRSVLRCISKPQRSSYSTTTLPSAAVSSGSDFAVDHLVIGGGVVGLAIGRELAQNSSETTLVVEKNRSIGEETSSRNSEVIHAGIYYPNDSLKTKLCIEGKHLLYDYCQSRNIPHKKVGKWIVAHDEEQTSYLEKLQQKTKELGVETHMITKSEMLKNEPHIFGHSSLVSPTTGIIDTHSFMESLKGEIIDNGSDVALCSKVIAIEPQNNGKSGYYVTIETNDPDLPQMTIKSQTIINAAGLWSDKIFQLALQKDQIPNSPKLYYAKGRYYSYSGNKIKVDRLIYPVPDPNITTLGTHLTIDLGGKIKFGPDINWTDSPTDYKLTENEGIKEFVDAIKSYLPAITASDIFIDYAGIRPKLQPPGGKFHDFMIRNEAQDYNLFNFVNLLGIESPGLTSSLAIAKYTKGIIL</sequence>
<dbReference type="InterPro" id="IPR006076">
    <property type="entry name" value="FAD-dep_OxRdtase"/>
</dbReference>
<organism evidence="10 11">
    <name type="scientific">Mycoemilia scoparia</name>
    <dbReference type="NCBI Taxonomy" id="417184"/>
    <lineage>
        <taxon>Eukaryota</taxon>
        <taxon>Fungi</taxon>
        <taxon>Fungi incertae sedis</taxon>
        <taxon>Zoopagomycota</taxon>
        <taxon>Kickxellomycotina</taxon>
        <taxon>Kickxellomycetes</taxon>
        <taxon>Kickxellales</taxon>
        <taxon>Kickxellaceae</taxon>
        <taxon>Mycoemilia</taxon>
    </lineage>
</organism>
<evidence type="ECO:0000256" key="1">
    <source>
        <dbReference type="ARBA" id="ARBA00001974"/>
    </source>
</evidence>
<feature type="domain" description="FAD dependent oxidoreductase" evidence="9">
    <location>
        <begin position="36"/>
        <end position="406"/>
    </location>
</feature>
<protein>
    <recommendedName>
        <fullName evidence="8">L-2-hydroxyglutarate dehydrogenase, mitochondrial</fullName>
        <ecNumber evidence="7">1.1.99.2</ecNumber>
    </recommendedName>
</protein>
<evidence type="ECO:0000256" key="4">
    <source>
        <dbReference type="ARBA" id="ARBA00023002"/>
    </source>
</evidence>
<dbReference type="EC" id="1.1.99.2" evidence="7"/>
<comment type="cofactor">
    <cofactor evidence="1">
        <name>FAD</name>
        <dbReference type="ChEBI" id="CHEBI:57692"/>
    </cofactor>
</comment>
<evidence type="ECO:0000256" key="5">
    <source>
        <dbReference type="ARBA" id="ARBA00036066"/>
    </source>
</evidence>
<keyword evidence="2" id="KW-0285">Flavoprotein</keyword>
<dbReference type="PANTHER" id="PTHR43104">
    <property type="entry name" value="L-2-HYDROXYGLUTARATE DEHYDROGENASE, MITOCHONDRIAL"/>
    <property type="match status" value="1"/>
</dbReference>
<comment type="catalytic activity">
    <reaction evidence="5">
        <text>(S)-2-hydroxyglutarate + A = 2-oxoglutarate + AH2</text>
        <dbReference type="Rhea" id="RHEA:21252"/>
        <dbReference type="ChEBI" id="CHEBI:13193"/>
        <dbReference type="ChEBI" id="CHEBI:16782"/>
        <dbReference type="ChEBI" id="CHEBI:16810"/>
        <dbReference type="ChEBI" id="CHEBI:17499"/>
        <dbReference type="EC" id="1.1.99.2"/>
    </reaction>
</comment>
<evidence type="ECO:0000259" key="9">
    <source>
        <dbReference type="Pfam" id="PF01266"/>
    </source>
</evidence>
<dbReference type="Pfam" id="PF01266">
    <property type="entry name" value="DAO"/>
    <property type="match status" value="1"/>
</dbReference>
<dbReference type="PANTHER" id="PTHR43104:SF4">
    <property type="entry name" value="L-2-HYDROXYGLUTARATE DEHYDROGENASE, MITOCHONDRIAL"/>
    <property type="match status" value="1"/>
</dbReference>
<name>A0A9W7ZTV8_9FUNG</name>